<dbReference type="EMBL" id="JBJKBG010000001">
    <property type="protein sequence ID" value="KAL3753134.1"/>
    <property type="molecule type" value="Genomic_DNA"/>
</dbReference>
<evidence type="ECO:0000313" key="2">
    <source>
        <dbReference type="Proteomes" id="UP001634007"/>
    </source>
</evidence>
<dbReference type="AlphaFoldDB" id="A0ABD3LRH8"/>
<evidence type="ECO:0000313" key="1">
    <source>
        <dbReference type="EMBL" id="KAL3753134.1"/>
    </source>
</evidence>
<protein>
    <submittedName>
        <fullName evidence="1">Uncharacterized protein</fullName>
    </submittedName>
</protein>
<sequence length="103" mass="11820">MAKKKVVVKVCTNNRNQEFSLFPNFRRQYNRVKALQIATAVLDVIEVMGDGVDAVELTRKLCKSLGYANLEMVNEVKEEEKQEENKPKLVGLSGCIRRIQYML</sequence>
<dbReference type="InterPro" id="IPR044296">
    <property type="entry name" value="HIPP46"/>
</dbReference>
<proteinExistence type="predicted"/>
<comment type="caution">
    <text evidence="1">The sequence shown here is derived from an EMBL/GenBank/DDBJ whole genome shotgun (WGS) entry which is preliminary data.</text>
</comment>
<gene>
    <name evidence="1" type="ORF">ACJRO7_000520</name>
</gene>
<dbReference type="Gene3D" id="3.30.70.100">
    <property type="match status" value="1"/>
</dbReference>
<name>A0ABD3LRH8_EUCGL</name>
<reference evidence="1 2" key="1">
    <citation type="submission" date="2024-11" db="EMBL/GenBank/DDBJ databases">
        <title>Chromosome-level genome assembly of Eucalyptus globulus Labill. provides insights into its genome evolution.</title>
        <authorList>
            <person name="Li X."/>
        </authorList>
    </citation>
    <scope>NUCLEOTIDE SEQUENCE [LARGE SCALE GENOMIC DNA]</scope>
    <source>
        <strain evidence="1">CL2024</strain>
        <tissue evidence="1">Fresh tender leaves</tissue>
    </source>
</reference>
<dbReference type="PANTHER" id="PTHR46371">
    <property type="entry name" value="OS04G0464100 PROTEIN"/>
    <property type="match status" value="1"/>
</dbReference>
<dbReference type="Proteomes" id="UP001634007">
    <property type="component" value="Unassembled WGS sequence"/>
</dbReference>
<organism evidence="1 2">
    <name type="scientific">Eucalyptus globulus</name>
    <name type="common">Tasmanian blue gum</name>
    <dbReference type="NCBI Taxonomy" id="34317"/>
    <lineage>
        <taxon>Eukaryota</taxon>
        <taxon>Viridiplantae</taxon>
        <taxon>Streptophyta</taxon>
        <taxon>Embryophyta</taxon>
        <taxon>Tracheophyta</taxon>
        <taxon>Spermatophyta</taxon>
        <taxon>Magnoliopsida</taxon>
        <taxon>eudicotyledons</taxon>
        <taxon>Gunneridae</taxon>
        <taxon>Pentapetalae</taxon>
        <taxon>rosids</taxon>
        <taxon>malvids</taxon>
        <taxon>Myrtales</taxon>
        <taxon>Myrtaceae</taxon>
        <taxon>Myrtoideae</taxon>
        <taxon>Eucalypteae</taxon>
        <taxon>Eucalyptus</taxon>
    </lineage>
</organism>
<keyword evidence="2" id="KW-1185">Reference proteome</keyword>
<accession>A0ABD3LRH8</accession>